<dbReference type="Proteomes" id="UP000326570">
    <property type="component" value="Unassembled WGS sequence"/>
</dbReference>
<evidence type="ECO:0000313" key="3">
    <source>
        <dbReference type="Proteomes" id="UP000326570"/>
    </source>
</evidence>
<feature type="chain" id="PRO_5025001443" description="Lipoprotein" evidence="1">
    <location>
        <begin position="19"/>
        <end position="207"/>
    </location>
</feature>
<accession>A0A5N1J1K4</accession>
<feature type="signal peptide" evidence="1">
    <location>
        <begin position="1"/>
        <end position="18"/>
    </location>
</feature>
<dbReference type="PROSITE" id="PS51257">
    <property type="entry name" value="PROKAR_LIPOPROTEIN"/>
    <property type="match status" value="1"/>
</dbReference>
<name>A0A5N1J1K4_9BACT</name>
<reference evidence="2 3" key="1">
    <citation type="submission" date="2019-09" db="EMBL/GenBank/DDBJ databases">
        <title>Genome sequence of Adhaeribacter sp. M2.</title>
        <authorList>
            <person name="Srinivasan S."/>
        </authorList>
    </citation>
    <scope>NUCLEOTIDE SEQUENCE [LARGE SCALE GENOMIC DNA]</scope>
    <source>
        <strain evidence="2 3">M2</strain>
    </source>
</reference>
<keyword evidence="1" id="KW-0732">Signal</keyword>
<evidence type="ECO:0000256" key="1">
    <source>
        <dbReference type="SAM" id="SignalP"/>
    </source>
</evidence>
<proteinExistence type="predicted"/>
<dbReference type="EMBL" id="VTWT01000003">
    <property type="protein sequence ID" value="KAA9339957.1"/>
    <property type="molecule type" value="Genomic_DNA"/>
</dbReference>
<organism evidence="2 3">
    <name type="scientific">Adhaeribacter soli</name>
    <dbReference type="NCBI Taxonomy" id="2607655"/>
    <lineage>
        <taxon>Bacteria</taxon>
        <taxon>Pseudomonadati</taxon>
        <taxon>Bacteroidota</taxon>
        <taxon>Cytophagia</taxon>
        <taxon>Cytophagales</taxon>
        <taxon>Hymenobacteraceae</taxon>
        <taxon>Adhaeribacter</taxon>
    </lineage>
</organism>
<protein>
    <recommendedName>
        <fullName evidence="4">Lipoprotein</fullName>
    </recommendedName>
</protein>
<evidence type="ECO:0000313" key="2">
    <source>
        <dbReference type="EMBL" id="KAA9339957.1"/>
    </source>
</evidence>
<gene>
    <name evidence="2" type="ORF">F0P94_06290</name>
</gene>
<evidence type="ECO:0008006" key="4">
    <source>
        <dbReference type="Google" id="ProtNLM"/>
    </source>
</evidence>
<keyword evidence="3" id="KW-1185">Reference proteome</keyword>
<dbReference type="RefSeq" id="WP_150902980.1">
    <property type="nucleotide sequence ID" value="NZ_VTWT01000003.1"/>
</dbReference>
<dbReference type="AlphaFoldDB" id="A0A5N1J1K4"/>
<comment type="caution">
    <text evidence="2">The sequence shown here is derived from an EMBL/GenBank/DDBJ whole genome shotgun (WGS) entry which is preliminary data.</text>
</comment>
<sequence>MKHLLPFLLLSFSLILFGCQTEEEPAITYPASRSEFYFSGLIDSKKILIEDGIHGFRSDATSQGTLGNGYYVEEQSLSLTNSGSSKSAGFVLVKTFGSKPTGCNFTEGMFRLGSYTFGHSPDSTNDIPLDGVVIYFTDNNGKYWSSDLGTGNQSGSMFRIVEHYPNSDGSSQMISKAQFSCNLYDGLGNVKTLMDGEAKGRTVFCNF</sequence>